<evidence type="ECO:0000313" key="3">
    <source>
        <dbReference type="Proteomes" id="UP000008311"/>
    </source>
</evidence>
<organism evidence="2 3">
    <name type="scientific">Ricinus communis</name>
    <name type="common">Castor bean</name>
    <dbReference type="NCBI Taxonomy" id="3988"/>
    <lineage>
        <taxon>Eukaryota</taxon>
        <taxon>Viridiplantae</taxon>
        <taxon>Streptophyta</taxon>
        <taxon>Embryophyta</taxon>
        <taxon>Tracheophyta</taxon>
        <taxon>Spermatophyta</taxon>
        <taxon>Magnoliopsida</taxon>
        <taxon>eudicotyledons</taxon>
        <taxon>Gunneridae</taxon>
        <taxon>Pentapetalae</taxon>
        <taxon>rosids</taxon>
        <taxon>fabids</taxon>
        <taxon>Malpighiales</taxon>
        <taxon>Euphorbiaceae</taxon>
        <taxon>Acalyphoideae</taxon>
        <taxon>Acalypheae</taxon>
        <taxon>Ricinus</taxon>
    </lineage>
</organism>
<accession>B9RFZ0</accession>
<keyword evidence="3" id="KW-1185">Reference proteome</keyword>
<gene>
    <name evidence="2" type="ORF">RCOM_1438170</name>
</gene>
<sequence>MGATIAETVAEERESEADDEEKEIKKVAVDVVAVLQQTTLTSQARISISNITSFYLKEEDSV</sequence>
<dbReference type="EMBL" id="EQ973777">
    <property type="protein sequence ID" value="EEF50111.1"/>
    <property type="molecule type" value="Genomic_DNA"/>
</dbReference>
<evidence type="ECO:0000313" key="2">
    <source>
        <dbReference type="EMBL" id="EEF50111.1"/>
    </source>
</evidence>
<name>B9RFZ0_RICCO</name>
<dbReference type="InParanoid" id="B9RFZ0"/>
<feature type="region of interest" description="Disordered" evidence="1">
    <location>
        <begin position="1"/>
        <end position="21"/>
    </location>
</feature>
<dbReference type="Proteomes" id="UP000008311">
    <property type="component" value="Unassembled WGS sequence"/>
</dbReference>
<reference evidence="3" key="1">
    <citation type="journal article" date="2010" name="Nat. Biotechnol.">
        <title>Draft genome sequence of the oilseed species Ricinus communis.</title>
        <authorList>
            <person name="Chan A.P."/>
            <person name="Crabtree J."/>
            <person name="Zhao Q."/>
            <person name="Lorenzi H."/>
            <person name="Orvis J."/>
            <person name="Puiu D."/>
            <person name="Melake-Berhan A."/>
            <person name="Jones K.M."/>
            <person name="Redman J."/>
            <person name="Chen G."/>
            <person name="Cahoon E.B."/>
            <person name="Gedil M."/>
            <person name="Stanke M."/>
            <person name="Haas B.J."/>
            <person name="Wortman J.R."/>
            <person name="Fraser-Liggett C.M."/>
            <person name="Ravel J."/>
            <person name="Rabinowicz P.D."/>
        </authorList>
    </citation>
    <scope>NUCLEOTIDE SEQUENCE [LARGE SCALE GENOMIC DNA]</scope>
    <source>
        <strain evidence="3">cv. Hale</strain>
    </source>
</reference>
<evidence type="ECO:0000256" key="1">
    <source>
        <dbReference type="SAM" id="MobiDB-lite"/>
    </source>
</evidence>
<proteinExistence type="predicted"/>
<dbReference type="AlphaFoldDB" id="B9RFZ0"/>
<protein>
    <submittedName>
        <fullName evidence="2">Uncharacterized protein</fullName>
    </submittedName>
</protein>